<sequence>MTRQQQCPYAIDPSGRDIHGEAARLSAQGPLTRVVLPGGVEAWSVTGQEAIRKLLIDPRISKDAYRHWPAWINGEIAETWPLAIWVSVQNMVTAYGDDHKRLRGLVASAFTTRRVALLRPRVEEITATLLDGLAREGESGPVDFRARFAHLLPTLVLSELFGIPEEFRASLHRIISGFFDTTATMEDARRNQVDLYRTMGELVALKRETPGEDLTSSLIAARDETNGSRLSEKELVDNLILLFTAGYETTVNLLDNAVCLLLDNPGQLARVRAGEATWADAVEEALRAEAPGANGILRYAVEDVDVDGTVIGKGEPIVISFAAAGRDRAVHGDDAHTFDVTRATRREHLAFGHGAHYCVGAQLARMEAEIALRGLFDRFPEAALAVPAGELRPLGSFISNGHQEVPLLLGRQRAGASAAGVHG</sequence>
<accession>A0ABV8TJX1</accession>
<dbReference type="InterPro" id="IPR036396">
    <property type="entry name" value="Cyt_P450_sf"/>
</dbReference>
<dbReference type="PROSITE" id="PS00086">
    <property type="entry name" value="CYTOCHROME_P450"/>
    <property type="match status" value="1"/>
</dbReference>
<dbReference type="SUPFAM" id="SSF48264">
    <property type="entry name" value="Cytochrome P450"/>
    <property type="match status" value="1"/>
</dbReference>
<dbReference type="Proteomes" id="UP001595824">
    <property type="component" value="Unassembled WGS sequence"/>
</dbReference>
<keyword evidence="4" id="KW-1185">Reference proteome</keyword>
<evidence type="ECO:0000256" key="2">
    <source>
        <dbReference type="RuleBase" id="RU000461"/>
    </source>
</evidence>
<dbReference type="Pfam" id="PF00067">
    <property type="entry name" value="p450"/>
    <property type="match status" value="2"/>
</dbReference>
<evidence type="ECO:0000313" key="4">
    <source>
        <dbReference type="Proteomes" id="UP001595824"/>
    </source>
</evidence>
<dbReference type="InterPro" id="IPR002397">
    <property type="entry name" value="Cyt_P450_B"/>
</dbReference>
<evidence type="ECO:0000313" key="3">
    <source>
        <dbReference type="EMBL" id="MFC4330737.1"/>
    </source>
</evidence>
<dbReference type="PRINTS" id="PR00359">
    <property type="entry name" value="BP450"/>
</dbReference>
<dbReference type="InterPro" id="IPR001128">
    <property type="entry name" value="Cyt_P450"/>
</dbReference>
<dbReference type="PANTHER" id="PTHR46696">
    <property type="entry name" value="P450, PUTATIVE (EUROFUNG)-RELATED"/>
    <property type="match status" value="1"/>
</dbReference>
<keyword evidence="2" id="KW-0503">Monooxygenase</keyword>
<organism evidence="3 4">
    <name type="scientific">Streptomyces andamanensis</name>
    <dbReference type="NCBI Taxonomy" id="1565035"/>
    <lineage>
        <taxon>Bacteria</taxon>
        <taxon>Bacillati</taxon>
        <taxon>Actinomycetota</taxon>
        <taxon>Actinomycetes</taxon>
        <taxon>Kitasatosporales</taxon>
        <taxon>Streptomycetaceae</taxon>
        <taxon>Streptomyces</taxon>
    </lineage>
</organism>
<keyword evidence="2" id="KW-0560">Oxidoreductase</keyword>
<dbReference type="PANTHER" id="PTHR46696:SF1">
    <property type="entry name" value="CYTOCHROME P450 YJIB-RELATED"/>
    <property type="match status" value="1"/>
</dbReference>
<comment type="caution">
    <text evidence="3">The sequence shown here is derived from an EMBL/GenBank/DDBJ whole genome shotgun (WGS) entry which is preliminary data.</text>
</comment>
<name>A0ABV8TJX1_9ACTN</name>
<evidence type="ECO:0000256" key="1">
    <source>
        <dbReference type="ARBA" id="ARBA00010617"/>
    </source>
</evidence>
<dbReference type="InterPro" id="IPR017972">
    <property type="entry name" value="Cyt_P450_CS"/>
</dbReference>
<comment type="similarity">
    <text evidence="1 2">Belongs to the cytochrome P450 family.</text>
</comment>
<reference evidence="4" key="1">
    <citation type="journal article" date="2019" name="Int. J. Syst. Evol. Microbiol.">
        <title>The Global Catalogue of Microorganisms (GCM) 10K type strain sequencing project: providing services to taxonomists for standard genome sequencing and annotation.</title>
        <authorList>
            <consortium name="The Broad Institute Genomics Platform"/>
            <consortium name="The Broad Institute Genome Sequencing Center for Infectious Disease"/>
            <person name="Wu L."/>
            <person name="Ma J."/>
        </authorList>
    </citation>
    <scope>NUCLEOTIDE SEQUENCE [LARGE SCALE GENOMIC DNA]</scope>
    <source>
        <strain evidence="4">PCU 347</strain>
    </source>
</reference>
<keyword evidence="2" id="KW-0349">Heme</keyword>
<keyword evidence="2" id="KW-0408">Iron</keyword>
<dbReference type="Gene3D" id="1.10.630.10">
    <property type="entry name" value="Cytochrome P450"/>
    <property type="match status" value="1"/>
</dbReference>
<dbReference type="EMBL" id="JBHSDP010000024">
    <property type="protein sequence ID" value="MFC4330737.1"/>
    <property type="molecule type" value="Genomic_DNA"/>
</dbReference>
<dbReference type="RefSeq" id="WP_381741755.1">
    <property type="nucleotide sequence ID" value="NZ_JBHSDP010000024.1"/>
</dbReference>
<keyword evidence="2" id="KW-0479">Metal-binding</keyword>
<proteinExistence type="inferred from homology"/>
<gene>
    <name evidence="3" type="ORF">ACFPC0_23720</name>
</gene>
<dbReference type="CDD" id="cd11029">
    <property type="entry name" value="CYP107-like"/>
    <property type="match status" value="1"/>
</dbReference>
<protein>
    <submittedName>
        <fullName evidence="3">Cytochrome P450</fullName>
    </submittedName>
</protein>